<evidence type="ECO:0000313" key="2">
    <source>
        <dbReference type="Proteomes" id="UP000440498"/>
    </source>
</evidence>
<proteinExistence type="predicted"/>
<reference evidence="1 2" key="1">
    <citation type="submission" date="2019-10" db="EMBL/GenBank/DDBJ databases">
        <title>Two novel species isolated from a subtropical stream in China.</title>
        <authorList>
            <person name="Lu H."/>
        </authorList>
    </citation>
    <scope>NUCLEOTIDE SEQUENCE [LARGE SCALE GENOMIC DNA]</scope>
    <source>
        <strain evidence="1 2">FT29W</strain>
    </source>
</reference>
<evidence type="ECO:0000313" key="1">
    <source>
        <dbReference type="EMBL" id="MQA40632.1"/>
    </source>
</evidence>
<comment type="caution">
    <text evidence="1">The sequence shown here is derived from an EMBL/GenBank/DDBJ whole genome shotgun (WGS) entry which is preliminary data.</text>
</comment>
<organism evidence="1 2">
    <name type="scientific">Rugamonas aquatica</name>
    <dbReference type="NCBI Taxonomy" id="2743357"/>
    <lineage>
        <taxon>Bacteria</taxon>
        <taxon>Pseudomonadati</taxon>
        <taxon>Pseudomonadota</taxon>
        <taxon>Betaproteobacteria</taxon>
        <taxon>Burkholderiales</taxon>
        <taxon>Oxalobacteraceae</taxon>
        <taxon>Telluria group</taxon>
        <taxon>Rugamonas</taxon>
    </lineage>
</organism>
<dbReference type="Proteomes" id="UP000440498">
    <property type="component" value="Unassembled WGS sequence"/>
</dbReference>
<accession>A0A6A7N6W9</accession>
<dbReference type="AlphaFoldDB" id="A0A6A7N6W9"/>
<protein>
    <submittedName>
        <fullName evidence="1">Uncharacterized protein</fullName>
    </submittedName>
</protein>
<gene>
    <name evidence="1" type="ORF">GEV02_20985</name>
</gene>
<dbReference type="RefSeq" id="WP_152839929.1">
    <property type="nucleotide sequence ID" value="NZ_WHUG01000009.1"/>
</dbReference>
<sequence>MKILNLEAMLEVAGTLQVHNYAGLVAMAELAADAIADAVAGHLGIVAENAAWNASGGLCVRFRPSADGQQCPAEIEAADPQGWWQ</sequence>
<dbReference type="EMBL" id="WHUG01000009">
    <property type="protein sequence ID" value="MQA40632.1"/>
    <property type="molecule type" value="Genomic_DNA"/>
</dbReference>
<name>A0A6A7N6W9_9BURK</name>
<keyword evidence="2" id="KW-1185">Reference proteome</keyword>